<dbReference type="PANTHER" id="PTHR11099">
    <property type="entry name" value="VACUOLAR SORTING PROTEIN 35"/>
    <property type="match status" value="1"/>
</dbReference>
<name>A0A8J6C3H7_ZIZPA</name>
<dbReference type="GO" id="GO:0005794">
    <property type="term" value="C:Golgi apparatus"/>
    <property type="evidence" value="ECO:0007669"/>
    <property type="project" value="UniProtKB-SubCell"/>
</dbReference>
<dbReference type="GO" id="GO:0006886">
    <property type="term" value="P:intracellular protein transport"/>
    <property type="evidence" value="ECO:0007669"/>
    <property type="project" value="TreeGrafter"/>
</dbReference>
<protein>
    <recommendedName>
        <fullName evidence="12">Vacuolar protein sorting-associated protein 35</fullName>
    </recommendedName>
</protein>
<evidence type="ECO:0000256" key="3">
    <source>
        <dbReference type="ARBA" id="ARBA00004496"/>
    </source>
</evidence>
<evidence type="ECO:0000256" key="2">
    <source>
        <dbReference type="ARBA" id="ARBA00004179"/>
    </source>
</evidence>
<keyword evidence="14" id="KW-1185">Reference proteome</keyword>
<keyword evidence="11" id="KW-0472">Membrane</keyword>
<dbReference type="PIRSF" id="PIRSF009375">
    <property type="entry name" value="Retromer_Vps35"/>
    <property type="match status" value="1"/>
</dbReference>
<evidence type="ECO:0000313" key="13">
    <source>
        <dbReference type="EMBL" id="KAG8098593.1"/>
    </source>
</evidence>
<keyword evidence="10" id="KW-0333">Golgi apparatus</keyword>
<keyword evidence="8" id="KW-0967">Endosome</keyword>
<dbReference type="Pfam" id="PF03635">
    <property type="entry name" value="Vps35"/>
    <property type="match status" value="3"/>
</dbReference>
<sequence>MLPDGGADDEERWLAEGIAGVQQNAFYMHRAVDSNNLKDALKYSAQMLSELRTSRLSPHKYYDLYMRAFDEMRKLEMFFREETRRGSCSVVDLYELVQHAGNVLPRLYLLCTVGSVYIKSKEAPAKDVLKDLVEMCRGIQHPLRGLFLRSYLSQISRDKLPDIGSEYEGDADSINDAVEFVLQNFIEMNKLWVRMQQQGPVREKEKRGKERNELRDLVGKNLHVLSQIEGVDLDMYKETVLPRILEQIIACPRLSNDVDDYNVTSLVDYLNELNYKVILVPLINPNVDIKTVLSQLMDRLSSYATTSPEVLPEFLQVEAFAKFSKAIGKVIEAQVDMPVVGAVTLYVSLLTFTLRVHPDRLDYVDQVLGACVKKLSGNAKLQDSRATKQIVALLSAPLEKYSDIVTALELSNYPRVMDYLDNSTTKVMALVIIQSIMKNTACISTSDKEEQSSVARLIHMLHNDDHEEMLKILCIVQKHILQGGPKRLPFTVPSLVFSALKLVRRLQGQDGDVIGEEVPATPKKIFQILHQTIEALSCVPSPELALRLYLLCAEDSKAQITAIHLIIGTLQRMNIFGVENRDTLTHKTTGYSAKLLKKPDQCRAVYACSHLFWTDDQDGIMDGERVLLCLKRALRIANAAQQMANVTRGNSGSVALFIEILNKYLYFFEKGIPEITNTVIQDLIELIRAEKQSDNSVADPSTEAFFASTLRKQPAWAAGQALPDCLRACTDAHAPALTCRYILGSQLLRFVDDS</sequence>
<keyword evidence="6 12" id="KW-0813">Transport</keyword>
<comment type="similarity">
    <text evidence="5 12">Belongs to the VPS35 family.</text>
</comment>
<evidence type="ECO:0000313" key="14">
    <source>
        <dbReference type="Proteomes" id="UP000729402"/>
    </source>
</evidence>
<evidence type="ECO:0000256" key="9">
    <source>
        <dbReference type="ARBA" id="ARBA00022927"/>
    </source>
</evidence>
<dbReference type="FunFam" id="1.25.40.660:FF:000003">
    <property type="entry name" value="Vacuolar protein sorting-associated protein 35"/>
    <property type="match status" value="1"/>
</dbReference>
<comment type="caution">
    <text evidence="13">The sequence shown here is derived from an EMBL/GenBank/DDBJ whole genome shotgun (WGS) entry which is preliminary data.</text>
</comment>
<evidence type="ECO:0000256" key="6">
    <source>
        <dbReference type="ARBA" id="ARBA00022448"/>
    </source>
</evidence>
<dbReference type="OrthoDB" id="10258141at2759"/>
<keyword evidence="9 12" id="KW-0653">Protein transport</keyword>
<evidence type="ECO:0000256" key="12">
    <source>
        <dbReference type="PIRNR" id="PIRNR009375"/>
    </source>
</evidence>
<reference evidence="13" key="1">
    <citation type="journal article" date="2021" name="bioRxiv">
        <title>Whole Genome Assembly and Annotation of Northern Wild Rice, Zizania palustris L., Supports a Whole Genome Duplication in the Zizania Genus.</title>
        <authorList>
            <person name="Haas M."/>
            <person name="Kono T."/>
            <person name="Macchietto M."/>
            <person name="Millas R."/>
            <person name="McGilp L."/>
            <person name="Shao M."/>
            <person name="Duquette J."/>
            <person name="Hirsch C.N."/>
            <person name="Kimball J."/>
        </authorList>
    </citation>
    <scope>NUCLEOTIDE SEQUENCE</scope>
    <source>
        <tissue evidence="13">Fresh leaf tissue</tissue>
    </source>
</reference>
<comment type="subcellular location">
    <subcellularLocation>
        <location evidence="3">Cytoplasm</location>
    </subcellularLocation>
    <subcellularLocation>
        <location evidence="1">Endosome membrane</location>
        <topology evidence="1">Peripheral membrane protein</topology>
        <orientation evidence="1">Cytoplasmic side</orientation>
    </subcellularLocation>
    <subcellularLocation>
        <location evidence="4">Golgi apparatus</location>
        <location evidence="4">trans-Golgi network membrane</location>
        <topology evidence="4">Peripheral membrane protein</topology>
        <orientation evidence="4">Cytoplasmic side</orientation>
    </subcellularLocation>
    <subcellularLocation>
        <location evidence="2">Prevacuolar compartment membrane</location>
        <topology evidence="2">Peripheral membrane protein</topology>
        <orientation evidence="2">Cytoplasmic side</orientation>
    </subcellularLocation>
</comment>
<dbReference type="GO" id="GO:0010008">
    <property type="term" value="C:endosome membrane"/>
    <property type="evidence" value="ECO:0007669"/>
    <property type="project" value="UniProtKB-SubCell"/>
</dbReference>
<comment type="function">
    <text evidence="12">Plays a role in vesicular protein sorting.</text>
</comment>
<keyword evidence="7" id="KW-0963">Cytoplasm</keyword>
<dbReference type="InterPro" id="IPR005378">
    <property type="entry name" value="Vps35"/>
</dbReference>
<evidence type="ECO:0000256" key="5">
    <source>
        <dbReference type="ARBA" id="ARBA00006536"/>
    </source>
</evidence>
<evidence type="ECO:0000256" key="10">
    <source>
        <dbReference type="ARBA" id="ARBA00023034"/>
    </source>
</evidence>
<dbReference type="GO" id="GO:0005770">
    <property type="term" value="C:late endosome"/>
    <property type="evidence" value="ECO:0007669"/>
    <property type="project" value="TreeGrafter"/>
</dbReference>
<evidence type="ECO:0000256" key="7">
    <source>
        <dbReference type="ARBA" id="ARBA00022490"/>
    </source>
</evidence>
<proteinExistence type="inferred from homology"/>
<dbReference type="GO" id="GO:0005829">
    <property type="term" value="C:cytosol"/>
    <property type="evidence" value="ECO:0007669"/>
    <property type="project" value="GOC"/>
</dbReference>
<evidence type="ECO:0000256" key="8">
    <source>
        <dbReference type="ARBA" id="ARBA00022753"/>
    </source>
</evidence>
<evidence type="ECO:0000256" key="11">
    <source>
        <dbReference type="ARBA" id="ARBA00023136"/>
    </source>
</evidence>
<accession>A0A8J6C3H7</accession>
<gene>
    <name evidence="13" type="ORF">GUJ93_ZPchr0013g35160</name>
</gene>
<dbReference type="GO" id="GO:0042147">
    <property type="term" value="P:retrograde transport, endosome to Golgi"/>
    <property type="evidence" value="ECO:0007669"/>
    <property type="project" value="InterPro"/>
</dbReference>
<dbReference type="AlphaFoldDB" id="A0A8J6C3H7"/>
<organism evidence="13 14">
    <name type="scientific">Zizania palustris</name>
    <name type="common">Northern wild rice</name>
    <dbReference type="NCBI Taxonomy" id="103762"/>
    <lineage>
        <taxon>Eukaryota</taxon>
        <taxon>Viridiplantae</taxon>
        <taxon>Streptophyta</taxon>
        <taxon>Embryophyta</taxon>
        <taxon>Tracheophyta</taxon>
        <taxon>Spermatophyta</taxon>
        <taxon>Magnoliopsida</taxon>
        <taxon>Liliopsida</taxon>
        <taxon>Poales</taxon>
        <taxon>Poaceae</taxon>
        <taxon>BOP clade</taxon>
        <taxon>Oryzoideae</taxon>
        <taxon>Oryzeae</taxon>
        <taxon>Zizaniinae</taxon>
        <taxon>Zizania</taxon>
    </lineage>
</organism>
<dbReference type="EMBL" id="JAAALK010000079">
    <property type="protein sequence ID" value="KAG8098593.1"/>
    <property type="molecule type" value="Genomic_DNA"/>
</dbReference>
<evidence type="ECO:0000256" key="1">
    <source>
        <dbReference type="ARBA" id="ARBA00004125"/>
    </source>
</evidence>
<reference evidence="13" key="2">
    <citation type="submission" date="2021-02" db="EMBL/GenBank/DDBJ databases">
        <authorList>
            <person name="Kimball J.A."/>
            <person name="Haas M.W."/>
            <person name="Macchietto M."/>
            <person name="Kono T."/>
            <person name="Duquette J."/>
            <person name="Shao M."/>
        </authorList>
    </citation>
    <scope>NUCLEOTIDE SEQUENCE</scope>
    <source>
        <tissue evidence="13">Fresh leaf tissue</tissue>
    </source>
</reference>
<dbReference type="GO" id="GO:0030906">
    <property type="term" value="C:retromer, cargo-selective complex"/>
    <property type="evidence" value="ECO:0007669"/>
    <property type="project" value="InterPro"/>
</dbReference>
<dbReference type="Proteomes" id="UP000729402">
    <property type="component" value="Unassembled WGS sequence"/>
</dbReference>
<evidence type="ECO:0000256" key="4">
    <source>
        <dbReference type="ARBA" id="ARBA00004546"/>
    </source>
</evidence>
<dbReference type="PANTHER" id="PTHR11099:SF0">
    <property type="entry name" value="VACUOLAR PROTEIN SORTING-ASSOCIATED PROTEIN 35"/>
    <property type="match status" value="1"/>
</dbReference>